<evidence type="ECO:0000256" key="1">
    <source>
        <dbReference type="SAM" id="MobiDB-lite"/>
    </source>
</evidence>
<dbReference type="AlphaFoldDB" id="A0A1I7XDP8"/>
<evidence type="ECO:0000313" key="2">
    <source>
        <dbReference type="Proteomes" id="UP000095283"/>
    </source>
</evidence>
<accession>A0A1I7XDP8</accession>
<dbReference type="WBParaSite" id="Hba_15774">
    <property type="protein sequence ID" value="Hba_15774"/>
    <property type="gene ID" value="Hba_15774"/>
</dbReference>
<feature type="compositionally biased region" description="Basic and acidic residues" evidence="1">
    <location>
        <begin position="126"/>
        <end position="144"/>
    </location>
</feature>
<dbReference type="Proteomes" id="UP000095283">
    <property type="component" value="Unplaced"/>
</dbReference>
<keyword evidence="2" id="KW-1185">Reference proteome</keyword>
<protein>
    <submittedName>
        <fullName evidence="3">Bestrophin homolog</fullName>
    </submittedName>
</protein>
<proteinExistence type="predicted"/>
<sequence>MFRSIAMASELNSDHKWLMESLSGMDLIIIYKEFSAAETEGDLGIAPSSAAPSVRFDDMGEDGIASDADSTESRFGSQENLLDPGPILSRNSSTSNGRSELMRHVHNDSIHSQDGVLSTRSSLVSDDEHQMTVMKREGNDREKGQLASLFNKPNDRGPS</sequence>
<evidence type="ECO:0000313" key="3">
    <source>
        <dbReference type="WBParaSite" id="Hba_15774"/>
    </source>
</evidence>
<feature type="compositionally biased region" description="Basic and acidic residues" evidence="1">
    <location>
        <begin position="100"/>
        <end position="111"/>
    </location>
</feature>
<reference evidence="3" key="1">
    <citation type="submission" date="2016-11" db="UniProtKB">
        <authorList>
            <consortium name="WormBaseParasite"/>
        </authorList>
    </citation>
    <scope>IDENTIFICATION</scope>
</reference>
<name>A0A1I7XDP8_HETBA</name>
<feature type="region of interest" description="Disordered" evidence="1">
    <location>
        <begin position="43"/>
        <end position="159"/>
    </location>
</feature>
<feature type="compositionally biased region" description="Polar residues" evidence="1">
    <location>
        <begin position="112"/>
        <end position="124"/>
    </location>
</feature>
<organism evidence="2 3">
    <name type="scientific">Heterorhabditis bacteriophora</name>
    <name type="common">Entomopathogenic nematode worm</name>
    <dbReference type="NCBI Taxonomy" id="37862"/>
    <lineage>
        <taxon>Eukaryota</taxon>
        <taxon>Metazoa</taxon>
        <taxon>Ecdysozoa</taxon>
        <taxon>Nematoda</taxon>
        <taxon>Chromadorea</taxon>
        <taxon>Rhabditida</taxon>
        <taxon>Rhabditina</taxon>
        <taxon>Rhabditomorpha</taxon>
        <taxon>Strongyloidea</taxon>
        <taxon>Heterorhabditidae</taxon>
        <taxon>Heterorhabditis</taxon>
    </lineage>
</organism>
<feature type="compositionally biased region" description="Polar residues" evidence="1">
    <location>
        <begin position="89"/>
        <end position="98"/>
    </location>
</feature>